<dbReference type="InterPro" id="IPR017853">
    <property type="entry name" value="GH"/>
</dbReference>
<name>A0A6J7UE09_9ZZZZ</name>
<keyword evidence="3" id="KW-0326">Glycosidase</keyword>
<proteinExistence type="inferred from homology"/>
<keyword evidence="2" id="KW-0378">Hydrolase</keyword>
<dbReference type="GO" id="GO:0016052">
    <property type="term" value="P:carbohydrate catabolic process"/>
    <property type="evidence" value="ECO:0007669"/>
    <property type="project" value="TreeGrafter"/>
</dbReference>
<sequence length="404" mass="45549">MENTQTSFPKGFLWGTATAAHQVEGNNTNNDWWEWEHRADTPCKEPSGDCCDQYHLYPNDIKLIADLGLQAYRFSIEWSRVEPAEGEFSQAALQHYKRVIASCWENGVQPIVTLHHFTTPLWVAALGGWENPRTADLFARYCAKVAQFMGSDVARWCTINEPNMVSTIGYLIGQFPPGKRSRSSRDAVNTVFCDAHIKSRDAVKSISSAPIGLTLAMVEFQVDTQSENSDEIAMAYEKRQKGFDGLETCFLEAAIGDDFFGVQTYTRERFNAQGRMKPDPDARLTIMGYEYYPQALEATIRRAYAETRGVPIMVTENGIAVVNDQERVEYVDEALRCVLRCIADGIPVEGYMYWSLLDNFEWAYGYGPTFGLVGVNRDTQERHIKPSARWLGNVARANALLPLA</sequence>
<organism evidence="5">
    <name type="scientific">freshwater metagenome</name>
    <dbReference type="NCBI Taxonomy" id="449393"/>
    <lineage>
        <taxon>unclassified sequences</taxon>
        <taxon>metagenomes</taxon>
        <taxon>ecological metagenomes</taxon>
    </lineage>
</organism>
<dbReference type="PANTHER" id="PTHR10353:SF36">
    <property type="entry name" value="LP05116P"/>
    <property type="match status" value="1"/>
</dbReference>
<accession>A0A6J7UE09</accession>
<dbReference type="SUPFAM" id="SSF51445">
    <property type="entry name" value="(Trans)glycosidases"/>
    <property type="match status" value="1"/>
</dbReference>
<reference evidence="5" key="1">
    <citation type="submission" date="2020-05" db="EMBL/GenBank/DDBJ databases">
        <authorList>
            <person name="Chiriac C."/>
            <person name="Salcher M."/>
            <person name="Ghai R."/>
            <person name="Kavagutti S V."/>
        </authorList>
    </citation>
    <scope>NUCLEOTIDE SEQUENCE</scope>
</reference>
<dbReference type="Gene3D" id="3.20.20.80">
    <property type="entry name" value="Glycosidases"/>
    <property type="match status" value="1"/>
</dbReference>
<dbReference type="GO" id="GO:0008422">
    <property type="term" value="F:beta-glucosidase activity"/>
    <property type="evidence" value="ECO:0007669"/>
    <property type="project" value="TreeGrafter"/>
</dbReference>
<gene>
    <name evidence="4" type="ORF">UFOPK4098_00554</name>
    <name evidence="5" type="ORF">UFOPK4347_00499</name>
</gene>
<dbReference type="PRINTS" id="PR00131">
    <property type="entry name" value="GLHYDRLASE1"/>
</dbReference>
<dbReference type="AlphaFoldDB" id="A0A6J7UE09"/>
<dbReference type="EMBL" id="CAFBPN010000019">
    <property type="protein sequence ID" value="CAB5015583.1"/>
    <property type="molecule type" value="Genomic_DNA"/>
</dbReference>
<evidence type="ECO:0000256" key="1">
    <source>
        <dbReference type="ARBA" id="ARBA00010838"/>
    </source>
</evidence>
<protein>
    <submittedName>
        <fullName evidence="5">Unannotated protein</fullName>
    </submittedName>
</protein>
<comment type="similarity">
    <text evidence="1">Belongs to the glycosyl hydrolase 1 family.</text>
</comment>
<evidence type="ECO:0000256" key="3">
    <source>
        <dbReference type="ARBA" id="ARBA00023295"/>
    </source>
</evidence>
<evidence type="ECO:0000313" key="4">
    <source>
        <dbReference type="EMBL" id="CAB5015583.1"/>
    </source>
</evidence>
<dbReference type="EMBL" id="CAFBQU010000008">
    <property type="protein sequence ID" value="CAB5062627.1"/>
    <property type="molecule type" value="Genomic_DNA"/>
</dbReference>
<dbReference type="GO" id="GO:0005829">
    <property type="term" value="C:cytosol"/>
    <property type="evidence" value="ECO:0007669"/>
    <property type="project" value="TreeGrafter"/>
</dbReference>
<evidence type="ECO:0000313" key="5">
    <source>
        <dbReference type="EMBL" id="CAB5062627.1"/>
    </source>
</evidence>
<dbReference type="Pfam" id="PF00232">
    <property type="entry name" value="Glyco_hydro_1"/>
    <property type="match status" value="2"/>
</dbReference>
<dbReference type="PANTHER" id="PTHR10353">
    <property type="entry name" value="GLYCOSYL HYDROLASE"/>
    <property type="match status" value="1"/>
</dbReference>
<evidence type="ECO:0000256" key="2">
    <source>
        <dbReference type="ARBA" id="ARBA00022801"/>
    </source>
</evidence>
<dbReference type="InterPro" id="IPR001360">
    <property type="entry name" value="Glyco_hydro_1"/>
</dbReference>